<dbReference type="Gene3D" id="1.10.10.10">
    <property type="entry name" value="Winged helix-like DNA-binding domain superfamily/Winged helix DNA-binding domain"/>
    <property type="match status" value="1"/>
</dbReference>
<evidence type="ECO:0000313" key="2">
    <source>
        <dbReference type="EMBL" id="MXO64076.1"/>
    </source>
</evidence>
<protein>
    <recommendedName>
        <fullName evidence="1">HTH luxR-type domain-containing protein</fullName>
    </recommendedName>
</protein>
<evidence type="ECO:0000313" key="3">
    <source>
        <dbReference type="Proteomes" id="UP000445582"/>
    </source>
</evidence>
<reference evidence="2 3" key="1">
    <citation type="submission" date="2019-12" db="EMBL/GenBank/DDBJ databases">
        <title>Genomic-based taxomic classification of the family Erythrobacteraceae.</title>
        <authorList>
            <person name="Xu L."/>
        </authorList>
    </citation>
    <scope>NUCLEOTIDE SEQUENCE [LARGE SCALE GENOMIC DNA]</scope>
    <source>
        <strain evidence="2 3">MCCC 1A09965</strain>
    </source>
</reference>
<name>A0A844YFV4_9SPHN</name>
<sequence length="371" mass="39766">MYLTDGSVLAAAGNFNRAAIGEIGWSDALNGMTDLLGMRSGQLVAFGRDSLVPLNMMTRVGEDAAAEFVAIDGGNPAVNSKVHVGLQRPELMTLDEADFDTAGDRRRSPEFAGWMDRHDIGYCCVSTLIRTDATLVGLAAIQSANGPGLNDEGKRAFEHIAGAARSAVLLREAIEGQGLKLLTPALDSVGLAVAICDITGRIRAMTPSAENLVASQSFGRMVDGRFAPHDRIARTAFENGLSRTIQSWAIPFPAGLERCVLKSPDLNSVAVEFLRMPAEHAFSFSAAAMVVFKLPDKNRARRKAELATVLLGLTKTEREVAEKLLCGWSPGKISTAMGTSVGTVRNHVHRILQKADCRSQVELLALMSTMD</sequence>
<dbReference type="Pfam" id="PF00196">
    <property type="entry name" value="GerE"/>
    <property type="match status" value="1"/>
</dbReference>
<gene>
    <name evidence="2" type="ORF">GRI48_13815</name>
</gene>
<dbReference type="SUPFAM" id="SSF46894">
    <property type="entry name" value="C-terminal effector domain of the bipartite response regulators"/>
    <property type="match status" value="1"/>
</dbReference>
<accession>A0A844YFV4</accession>
<evidence type="ECO:0000259" key="1">
    <source>
        <dbReference type="PROSITE" id="PS50043"/>
    </source>
</evidence>
<organism evidence="2 3">
    <name type="scientific">Qipengyuania oceanensis</name>
    <dbReference type="NCBI Taxonomy" id="1463597"/>
    <lineage>
        <taxon>Bacteria</taxon>
        <taxon>Pseudomonadati</taxon>
        <taxon>Pseudomonadota</taxon>
        <taxon>Alphaproteobacteria</taxon>
        <taxon>Sphingomonadales</taxon>
        <taxon>Erythrobacteraceae</taxon>
        <taxon>Qipengyuania</taxon>
    </lineage>
</organism>
<comment type="caution">
    <text evidence="2">The sequence shown here is derived from an EMBL/GenBank/DDBJ whole genome shotgun (WGS) entry which is preliminary data.</text>
</comment>
<dbReference type="GO" id="GO:0003677">
    <property type="term" value="F:DNA binding"/>
    <property type="evidence" value="ECO:0007669"/>
    <property type="project" value="InterPro"/>
</dbReference>
<dbReference type="InterPro" id="IPR036388">
    <property type="entry name" value="WH-like_DNA-bd_sf"/>
</dbReference>
<dbReference type="EMBL" id="WTYN01000006">
    <property type="protein sequence ID" value="MXO64076.1"/>
    <property type="molecule type" value="Genomic_DNA"/>
</dbReference>
<dbReference type="SMART" id="SM00421">
    <property type="entry name" value="HTH_LUXR"/>
    <property type="match status" value="1"/>
</dbReference>
<dbReference type="PROSITE" id="PS50043">
    <property type="entry name" value="HTH_LUXR_2"/>
    <property type="match status" value="1"/>
</dbReference>
<dbReference type="Proteomes" id="UP000445582">
    <property type="component" value="Unassembled WGS sequence"/>
</dbReference>
<keyword evidence="3" id="KW-1185">Reference proteome</keyword>
<feature type="domain" description="HTH luxR-type" evidence="1">
    <location>
        <begin position="306"/>
        <end position="371"/>
    </location>
</feature>
<dbReference type="GO" id="GO:0006355">
    <property type="term" value="P:regulation of DNA-templated transcription"/>
    <property type="evidence" value="ECO:0007669"/>
    <property type="project" value="InterPro"/>
</dbReference>
<dbReference type="InterPro" id="IPR000792">
    <property type="entry name" value="Tscrpt_reg_LuxR_C"/>
</dbReference>
<dbReference type="InterPro" id="IPR016032">
    <property type="entry name" value="Sig_transdc_resp-reg_C-effctor"/>
</dbReference>
<proteinExistence type="predicted"/>
<dbReference type="CDD" id="cd06170">
    <property type="entry name" value="LuxR_C_like"/>
    <property type="match status" value="1"/>
</dbReference>
<dbReference type="AlphaFoldDB" id="A0A844YFV4"/>